<feature type="region of interest" description="Disordered" evidence="1">
    <location>
        <begin position="55"/>
        <end position="75"/>
    </location>
</feature>
<protein>
    <submittedName>
        <fullName evidence="2">Uncharacterized protein</fullName>
    </submittedName>
</protein>
<evidence type="ECO:0000313" key="3">
    <source>
        <dbReference type="Proteomes" id="UP001159641"/>
    </source>
</evidence>
<gene>
    <name evidence="2" type="ORF">J1605_022118</name>
</gene>
<comment type="caution">
    <text evidence="2">The sequence shown here is derived from an EMBL/GenBank/DDBJ whole genome shotgun (WGS) entry which is preliminary data.</text>
</comment>
<sequence>MTATPALLCRYLGPFQAEYEVTPDEKLGEKGKEIMTKYLTPKSFLQSLSREPVLPVGAEDAPGAGERALGEEPRG</sequence>
<keyword evidence="3" id="KW-1185">Reference proteome</keyword>
<name>A0AB34HEY7_ESCRO</name>
<reference evidence="2 3" key="1">
    <citation type="submission" date="2022-11" db="EMBL/GenBank/DDBJ databases">
        <title>Whole genome sequence of Eschrichtius robustus ER-17-0199.</title>
        <authorList>
            <person name="Bruniche-Olsen A."/>
            <person name="Black A.N."/>
            <person name="Fields C.J."/>
            <person name="Walden K."/>
            <person name="Dewoody J.A."/>
        </authorList>
    </citation>
    <scope>NUCLEOTIDE SEQUENCE [LARGE SCALE GENOMIC DNA]</scope>
    <source>
        <strain evidence="2">ER-17-0199</strain>
        <tissue evidence="2">Blubber</tissue>
    </source>
</reference>
<dbReference type="Proteomes" id="UP001159641">
    <property type="component" value="Unassembled WGS sequence"/>
</dbReference>
<accession>A0AB34HEY7</accession>
<evidence type="ECO:0000256" key="1">
    <source>
        <dbReference type="SAM" id="MobiDB-lite"/>
    </source>
</evidence>
<dbReference type="EMBL" id="JAIQCJ010001425">
    <property type="protein sequence ID" value="KAJ8789591.1"/>
    <property type="molecule type" value="Genomic_DNA"/>
</dbReference>
<evidence type="ECO:0000313" key="2">
    <source>
        <dbReference type="EMBL" id="KAJ8789591.1"/>
    </source>
</evidence>
<dbReference type="Gene3D" id="1.10.167.10">
    <property type="entry name" value="Regulator of G-protein Signalling 4, domain 2"/>
    <property type="match status" value="1"/>
</dbReference>
<dbReference type="InterPro" id="IPR044926">
    <property type="entry name" value="RGS_subdomain_2"/>
</dbReference>
<organism evidence="2 3">
    <name type="scientific">Eschrichtius robustus</name>
    <name type="common">California gray whale</name>
    <name type="synonym">Eschrichtius gibbosus</name>
    <dbReference type="NCBI Taxonomy" id="9764"/>
    <lineage>
        <taxon>Eukaryota</taxon>
        <taxon>Metazoa</taxon>
        <taxon>Chordata</taxon>
        <taxon>Craniata</taxon>
        <taxon>Vertebrata</taxon>
        <taxon>Euteleostomi</taxon>
        <taxon>Mammalia</taxon>
        <taxon>Eutheria</taxon>
        <taxon>Laurasiatheria</taxon>
        <taxon>Artiodactyla</taxon>
        <taxon>Whippomorpha</taxon>
        <taxon>Cetacea</taxon>
        <taxon>Mysticeti</taxon>
        <taxon>Eschrichtiidae</taxon>
        <taxon>Eschrichtius</taxon>
    </lineage>
</organism>
<proteinExistence type="predicted"/>
<dbReference type="AlphaFoldDB" id="A0AB34HEY7"/>